<feature type="compositionally biased region" description="Polar residues" evidence="2">
    <location>
        <begin position="61"/>
        <end position="82"/>
    </location>
</feature>
<dbReference type="EnsemblPlants" id="HORVU.MOREX.r3.6HG0561940.1">
    <property type="protein sequence ID" value="HORVU.MOREX.r3.6HG0561940.1.CDS1"/>
    <property type="gene ID" value="HORVU.MOREX.r3.6HG0561940"/>
</dbReference>
<dbReference type="InterPro" id="IPR007592">
    <property type="entry name" value="GEBP"/>
</dbReference>
<feature type="compositionally biased region" description="Low complexity" evidence="2">
    <location>
        <begin position="98"/>
        <end position="111"/>
    </location>
</feature>
<dbReference type="Gramene" id="HORVU.MOREX.r3.6HG0561940.1">
    <property type="protein sequence ID" value="HORVU.MOREX.r3.6HG0561940.1.CDS1"/>
    <property type="gene ID" value="HORVU.MOREX.r3.6HG0561940"/>
</dbReference>
<sequence length="365" mass="40806">MSPKRYSARRSWHQLFGSSERADPFPSPTSTTLPRIPPEDEIPLPPPPSLSMIPQSQLPSNSTNLQHSPFNNKSQLAHQTSGEEMEEDKPSQQPGIKNGSSSNEEQVSGSSTDEEEEEESSFSPNDGVHKEEEEEEPLAADISGSHGTDVVAVEENNSPCRRRAKWKGGKPGAYVRVWSLRDEVGILEGLVAHVETHGSPPGRSELCDVLHGRILDRKEFTVTEIYEKVRRLRDKYHSMRVAAVSGAPLRGGVEDRRKYEISHKIWGDSSPLPNGGKKKGNPYHAQGPRVRRDFEEFRHVYPHLALEVENIAGKVPLKRVIELIDDAKASQLNDKVKKQRVLEIKADLDRASLQGELLSMFIKLL</sequence>
<dbReference type="Gramene" id="HORVU.MOREX.r2.6HG0466600.1">
    <property type="protein sequence ID" value="HORVU.MOREX.r2.6HG0466600.1.CDS.1"/>
    <property type="gene ID" value="HORVU.MOREX.r2.6HG0466600"/>
</dbReference>
<feature type="region of interest" description="Disordered" evidence="2">
    <location>
        <begin position="1"/>
        <end position="150"/>
    </location>
</feature>
<dbReference type="GO" id="GO:0006355">
    <property type="term" value="P:regulation of DNA-templated transcription"/>
    <property type="evidence" value="ECO:0007669"/>
    <property type="project" value="InterPro"/>
</dbReference>
<comment type="similarity">
    <text evidence="1">Belongs to the GeBP family.</text>
</comment>
<dbReference type="InterPro" id="IPR053932">
    <property type="entry name" value="GeBP-like_DBD"/>
</dbReference>
<reference evidence="4" key="3">
    <citation type="submission" date="2022-01" db="UniProtKB">
        <authorList>
            <consortium name="EnsemblPlants"/>
        </authorList>
    </citation>
    <scope>IDENTIFICATION</scope>
    <source>
        <strain evidence="4">subsp. vulgare</strain>
    </source>
</reference>
<dbReference type="FunCoup" id="M0Y3C2">
    <property type="interactions" value="161"/>
</dbReference>
<protein>
    <recommendedName>
        <fullName evidence="3">Glabrous enhancer-binding protein-like DBD domain-containing protein</fullName>
    </recommendedName>
</protein>
<keyword evidence="5" id="KW-1185">Reference proteome</keyword>
<dbReference type="eggNOG" id="ENOG502R60T">
    <property type="taxonomic scope" value="Eukaryota"/>
</dbReference>
<feature type="compositionally biased region" description="Low complexity" evidence="2">
    <location>
        <begin position="50"/>
        <end position="60"/>
    </location>
</feature>
<dbReference type="Gramene" id="HORVU.MOREX.r2.6HG0466710.1">
    <property type="protein sequence ID" value="HORVU.MOREX.r2.6HG0466710.1.CDS.1"/>
    <property type="gene ID" value="HORVU.MOREX.r2.6HG0466710"/>
</dbReference>
<dbReference type="OMA" id="TNEEVFG"/>
<dbReference type="PANTHER" id="PTHR31662:SF9">
    <property type="entry name" value="OS09G0126600 PROTEIN"/>
    <property type="match status" value="1"/>
</dbReference>
<name>M0Y3C2_HORVV</name>
<evidence type="ECO:0000313" key="5">
    <source>
        <dbReference type="Proteomes" id="UP000011116"/>
    </source>
</evidence>
<proteinExistence type="inferred from homology"/>
<dbReference type="PaxDb" id="4513-MLOC_65322.1"/>
<reference evidence="5" key="1">
    <citation type="journal article" date="2012" name="Nature">
        <title>A physical, genetic and functional sequence assembly of the barley genome.</title>
        <authorList>
            <consortium name="The International Barley Genome Sequencing Consortium"/>
            <person name="Mayer K.F."/>
            <person name="Waugh R."/>
            <person name="Brown J.W."/>
            <person name="Schulman A."/>
            <person name="Langridge P."/>
            <person name="Platzer M."/>
            <person name="Fincher G.B."/>
            <person name="Muehlbauer G.J."/>
            <person name="Sato K."/>
            <person name="Close T.J."/>
            <person name="Wise R.P."/>
            <person name="Stein N."/>
        </authorList>
    </citation>
    <scope>NUCLEOTIDE SEQUENCE [LARGE SCALE GENOMIC DNA]</scope>
    <source>
        <strain evidence="5">cv. Morex</strain>
    </source>
</reference>
<dbReference type="GO" id="GO:0005634">
    <property type="term" value="C:nucleus"/>
    <property type="evidence" value="ECO:0000318"/>
    <property type="project" value="GO_Central"/>
</dbReference>
<dbReference type="AlphaFoldDB" id="M0Y3C2"/>
<accession>M0Y3C2</accession>
<evidence type="ECO:0000256" key="1">
    <source>
        <dbReference type="ARBA" id="ARBA00010820"/>
    </source>
</evidence>
<dbReference type="PANTHER" id="PTHR31662">
    <property type="entry name" value="BNAANNG10740D PROTEIN-RELATED"/>
    <property type="match status" value="1"/>
</dbReference>
<feature type="domain" description="Glabrous enhancer-binding protein-like DBD" evidence="3">
    <location>
        <begin position="176"/>
        <end position="267"/>
    </location>
</feature>
<evidence type="ECO:0000256" key="2">
    <source>
        <dbReference type="SAM" id="MobiDB-lite"/>
    </source>
</evidence>
<reference evidence="4" key="2">
    <citation type="submission" date="2020-10" db="EMBL/GenBank/DDBJ databases">
        <authorList>
            <person name="Scholz U."/>
            <person name="Mascher M."/>
            <person name="Fiebig A."/>
        </authorList>
    </citation>
    <scope>NUCLEOTIDE SEQUENCE [LARGE SCALE GENOMIC DNA]</scope>
    <source>
        <strain evidence="4">cv. Morex</strain>
    </source>
</reference>
<dbReference type="Gramene" id="HORVU.MOREX.r3.6HG0561820.1">
    <property type="protein sequence ID" value="HORVU.MOREX.r3.6HG0561820.1.CDS1"/>
    <property type="gene ID" value="HORVU.MOREX.r3.6HG0561820"/>
</dbReference>
<dbReference type="EnsemblPlants" id="HORVU.MOREX.r3.6HG0561820.1">
    <property type="protein sequence ID" value="HORVU.MOREX.r3.6HG0561820.1.CDS1"/>
    <property type="gene ID" value="HORVU.MOREX.r3.6HG0561820"/>
</dbReference>
<dbReference type="Proteomes" id="UP000011116">
    <property type="component" value="Chromosome 6H"/>
</dbReference>
<feature type="compositionally biased region" description="Basic residues" evidence="2">
    <location>
        <begin position="1"/>
        <end position="12"/>
    </location>
</feature>
<feature type="region of interest" description="Disordered" evidence="2">
    <location>
        <begin position="267"/>
        <end position="286"/>
    </location>
</feature>
<evidence type="ECO:0000313" key="4">
    <source>
        <dbReference type="EnsemblPlants" id="HORVU.MOREX.r3.6HG0561940.1.CDS1"/>
    </source>
</evidence>
<dbReference type="Pfam" id="PF04504">
    <property type="entry name" value="GeBP-like_DBD"/>
    <property type="match status" value="1"/>
</dbReference>
<evidence type="ECO:0000259" key="3">
    <source>
        <dbReference type="Pfam" id="PF04504"/>
    </source>
</evidence>
<organism evidence="4 5">
    <name type="scientific">Hordeum vulgare subsp. vulgare</name>
    <name type="common">Domesticated barley</name>
    <dbReference type="NCBI Taxonomy" id="112509"/>
    <lineage>
        <taxon>Eukaryota</taxon>
        <taxon>Viridiplantae</taxon>
        <taxon>Streptophyta</taxon>
        <taxon>Embryophyta</taxon>
        <taxon>Tracheophyta</taxon>
        <taxon>Spermatophyta</taxon>
        <taxon>Magnoliopsida</taxon>
        <taxon>Liliopsida</taxon>
        <taxon>Poales</taxon>
        <taxon>Poaceae</taxon>
        <taxon>BOP clade</taxon>
        <taxon>Pooideae</taxon>
        <taxon>Triticodae</taxon>
        <taxon>Triticeae</taxon>
        <taxon>Hordeinae</taxon>
        <taxon>Hordeum</taxon>
    </lineage>
</organism>